<dbReference type="eggNOG" id="COG3604">
    <property type="taxonomic scope" value="Bacteria"/>
</dbReference>
<dbReference type="PANTHER" id="PTHR32071:SF57">
    <property type="entry name" value="C4-DICARBOXYLATE TRANSPORT TRANSCRIPTIONAL REGULATORY PROTEIN DCTD"/>
    <property type="match status" value="1"/>
</dbReference>
<keyword evidence="4" id="KW-0238">DNA-binding</keyword>
<dbReference type="InterPro" id="IPR002078">
    <property type="entry name" value="Sigma_54_int"/>
</dbReference>
<dbReference type="PROSITE" id="PS50045">
    <property type="entry name" value="SIGMA54_INTERACT_4"/>
    <property type="match status" value="1"/>
</dbReference>
<evidence type="ECO:0000256" key="4">
    <source>
        <dbReference type="ARBA" id="ARBA00023125"/>
    </source>
</evidence>
<dbReference type="PANTHER" id="PTHR32071">
    <property type="entry name" value="TRANSCRIPTIONAL REGULATORY PROTEIN"/>
    <property type="match status" value="1"/>
</dbReference>
<dbReference type="KEGG" id="tal:Thal_0423"/>
<gene>
    <name evidence="7" type="ordered locus">Thal_0423</name>
</gene>
<dbReference type="InterPro" id="IPR025943">
    <property type="entry name" value="Sigma_54_int_dom_ATP-bd_2"/>
</dbReference>
<feature type="domain" description="Sigma-54 factor interaction" evidence="6">
    <location>
        <begin position="195"/>
        <end position="424"/>
    </location>
</feature>
<dbReference type="SMART" id="SM00065">
    <property type="entry name" value="GAF"/>
    <property type="match status" value="1"/>
</dbReference>
<keyword evidence="5" id="KW-0804">Transcription</keyword>
<dbReference type="Gene3D" id="3.40.50.300">
    <property type="entry name" value="P-loop containing nucleotide triphosphate hydrolases"/>
    <property type="match status" value="1"/>
</dbReference>
<evidence type="ECO:0000313" key="7">
    <source>
        <dbReference type="EMBL" id="ADC89058.1"/>
    </source>
</evidence>
<dbReference type="AlphaFoldDB" id="D3SPH1"/>
<evidence type="ECO:0000256" key="3">
    <source>
        <dbReference type="ARBA" id="ARBA00023015"/>
    </source>
</evidence>
<accession>D3SPH1</accession>
<evidence type="ECO:0000313" key="8">
    <source>
        <dbReference type="Proteomes" id="UP000002043"/>
    </source>
</evidence>
<evidence type="ECO:0000256" key="1">
    <source>
        <dbReference type="ARBA" id="ARBA00022741"/>
    </source>
</evidence>
<dbReference type="PROSITE" id="PS00688">
    <property type="entry name" value="SIGMA54_INTERACT_3"/>
    <property type="match status" value="1"/>
</dbReference>
<keyword evidence="2" id="KW-0067">ATP-binding</keyword>
<dbReference type="GO" id="GO:0043565">
    <property type="term" value="F:sequence-specific DNA binding"/>
    <property type="evidence" value="ECO:0007669"/>
    <property type="project" value="InterPro"/>
</dbReference>
<keyword evidence="1" id="KW-0547">Nucleotide-binding</keyword>
<dbReference type="EMBL" id="CP001931">
    <property type="protein sequence ID" value="ADC89058.1"/>
    <property type="molecule type" value="Genomic_DNA"/>
</dbReference>
<dbReference type="Pfam" id="PF01590">
    <property type="entry name" value="GAF"/>
    <property type="match status" value="1"/>
</dbReference>
<dbReference type="SUPFAM" id="SSF52540">
    <property type="entry name" value="P-loop containing nucleoside triphosphate hydrolases"/>
    <property type="match status" value="1"/>
</dbReference>
<dbReference type="RefSeq" id="WP_012991465.1">
    <property type="nucleotide sequence ID" value="NC_013894.1"/>
</dbReference>
<reference evidence="8" key="1">
    <citation type="journal article" date="2010" name="Stand. Genomic Sci.">
        <title>Complete genome sequence of Thermocrinis albus type strain (HI 11/12T).</title>
        <authorList>
            <person name="Wirth R."/>
            <person name="Sikorski J."/>
            <person name="Brambilla E."/>
            <person name="Misra M."/>
            <person name="Lapidus A."/>
            <person name="Copeland A."/>
            <person name="Nolan M."/>
            <person name="Lucas S."/>
            <person name="Chen F."/>
            <person name="Tice H."/>
            <person name="Cheng J.F."/>
            <person name="Han C."/>
            <person name="Detter J.C."/>
            <person name="Tapia R."/>
            <person name="Bruce D."/>
            <person name="Goodwin L."/>
            <person name="Pitluck S."/>
            <person name="Pati A."/>
            <person name="Anderson I."/>
            <person name="Ivanova N."/>
            <person name="Mavromatis K."/>
            <person name="Mikhailova N."/>
            <person name="Chen A."/>
            <person name="Palaniappan K."/>
            <person name="Bilek Y."/>
            <person name="Hader T."/>
            <person name="Land M."/>
            <person name="Hauser L."/>
            <person name="Chang Y.J."/>
            <person name="Jeffries C.D."/>
            <person name="Tindall B.J."/>
            <person name="Rohde M."/>
            <person name="Goker M."/>
            <person name="Bristow J."/>
            <person name="Eisen J.A."/>
            <person name="Markowitz V."/>
            <person name="Hugenholtz P."/>
            <person name="Kyrpides N.C."/>
            <person name="Klenk H.P."/>
        </authorList>
    </citation>
    <scope>NUCLEOTIDE SEQUENCE [LARGE SCALE GENOMIC DNA]</scope>
    <source>
        <strain evidence="8">DSM 14484 / JCM 11386 / HI 11/12</strain>
    </source>
</reference>
<dbReference type="FunFam" id="3.40.50.300:FF:000006">
    <property type="entry name" value="DNA-binding transcriptional regulator NtrC"/>
    <property type="match status" value="1"/>
</dbReference>
<dbReference type="Pfam" id="PF00158">
    <property type="entry name" value="Sigma54_activat"/>
    <property type="match status" value="1"/>
</dbReference>
<dbReference type="InterPro" id="IPR002197">
    <property type="entry name" value="HTH_Fis"/>
</dbReference>
<dbReference type="Gene3D" id="3.30.450.40">
    <property type="match status" value="1"/>
</dbReference>
<dbReference type="PRINTS" id="PR01590">
    <property type="entry name" value="HTHFIS"/>
</dbReference>
<evidence type="ECO:0000256" key="2">
    <source>
        <dbReference type="ARBA" id="ARBA00022840"/>
    </source>
</evidence>
<evidence type="ECO:0000259" key="6">
    <source>
        <dbReference type="PROSITE" id="PS50045"/>
    </source>
</evidence>
<dbReference type="InterPro" id="IPR025662">
    <property type="entry name" value="Sigma_54_int_dom_ATP-bd_1"/>
</dbReference>
<dbReference type="InterPro" id="IPR009057">
    <property type="entry name" value="Homeodomain-like_sf"/>
</dbReference>
<dbReference type="PROSITE" id="PS00675">
    <property type="entry name" value="SIGMA54_INTERACT_1"/>
    <property type="match status" value="1"/>
</dbReference>
<name>D3SPH1_THEAH</name>
<dbReference type="Gene3D" id="1.10.8.60">
    <property type="match status" value="1"/>
</dbReference>
<dbReference type="OrthoDB" id="9764280at2"/>
<proteinExistence type="predicted"/>
<dbReference type="Proteomes" id="UP000002043">
    <property type="component" value="Chromosome"/>
</dbReference>
<dbReference type="Pfam" id="PF02954">
    <property type="entry name" value="HTH_8"/>
    <property type="match status" value="1"/>
</dbReference>
<dbReference type="GO" id="GO:0005524">
    <property type="term" value="F:ATP binding"/>
    <property type="evidence" value="ECO:0007669"/>
    <property type="project" value="UniProtKB-KW"/>
</dbReference>
<dbReference type="InterPro" id="IPR003593">
    <property type="entry name" value="AAA+_ATPase"/>
</dbReference>
<dbReference type="InterPro" id="IPR027417">
    <property type="entry name" value="P-loop_NTPase"/>
</dbReference>
<dbReference type="Pfam" id="PF25601">
    <property type="entry name" value="AAA_lid_14"/>
    <property type="match status" value="1"/>
</dbReference>
<dbReference type="HOGENOM" id="CLU_000445_95_2_0"/>
<dbReference type="CDD" id="cd00009">
    <property type="entry name" value="AAA"/>
    <property type="match status" value="1"/>
</dbReference>
<protein>
    <submittedName>
        <fullName evidence="7">Transcriptional regulator, NifA subfamily, Fis Family</fullName>
    </submittedName>
</protein>
<evidence type="ECO:0000256" key="5">
    <source>
        <dbReference type="ARBA" id="ARBA00023163"/>
    </source>
</evidence>
<dbReference type="InterPro" id="IPR025944">
    <property type="entry name" value="Sigma_54_int_dom_CS"/>
</dbReference>
<dbReference type="SUPFAM" id="SSF55781">
    <property type="entry name" value="GAF domain-like"/>
    <property type="match status" value="1"/>
</dbReference>
<dbReference type="InterPro" id="IPR058031">
    <property type="entry name" value="AAA_lid_NorR"/>
</dbReference>
<sequence>MGSGAVDRFLRKEIQLLYNLSRELSSMSKAPNAIADDVVRLLSDLDGVERVVFYIKEEDDKISVISSVGAREKVTLKRKEGVVGHIFEKGYPVVLKSLSEEPLFLNKLKRENLEEIIFIGVPIKYEGRVVGVLTIDKRKDSLPSDYFVELLTMISNLIGNYIGTYVNIKRKEEFYKREIAALKSDLIKIFTTEGFVGVSKAYYDVIKRAMKVANLDVTVMIRGESGTGKTTLAKLIHYASQRRNGPFVEVNCSTIPVELLEAELFGYEKGAFTGAHTTKPGKVEIANGGTIFFDEIGDISPSVQTKLLRFLQTKEFERLGSNKTMRSDVRIIVATNRNLEEEVSLGRFREDLYYRIAVYSIYIPPLRERKEDIPVLVDYYLSKLNKVVGKEKLSIKPDALEVLLSCSFPGNVRELVNCLTRAAINSDNGVIEAHHLACISSGMCYAHLRKKLEIQSTAEKRVDVPQDTIQKENKIEEHGNKSERDIIIEALEKCGYVQAKAARYLGMTVRQLNYRIKKYGIKIKKI</sequence>
<dbReference type="GO" id="GO:0006355">
    <property type="term" value="P:regulation of DNA-templated transcription"/>
    <property type="evidence" value="ECO:0007669"/>
    <property type="project" value="InterPro"/>
</dbReference>
<organism evidence="7 8">
    <name type="scientific">Thermocrinis albus (strain DSM 14484 / JCM 11386 / HI 11/12)</name>
    <dbReference type="NCBI Taxonomy" id="638303"/>
    <lineage>
        <taxon>Bacteria</taxon>
        <taxon>Pseudomonadati</taxon>
        <taxon>Aquificota</taxon>
        <taxon>Aquificia</taxon>
        <taxon>Aquificales</taxon>
        <taxon>Aquificaceae</taxon>
        <taxon>Thermocrinis</taxon>
    </lineage>
</organism>
<keyword evidence="3" id="KW-0805">Transcription regulation</keyword>
<keyword evidence="8" id="KW-1185">Reference proteome</keyword>
<dbReference type="SUPFAM" id="SSF46689">
    <property type="entry name" value="Homeodomain-like"/>
    <property type="match status" value="1"/>
</dbReference>
<dbReference type="STRING" id="638303.Thal_0423"/>
<dbReference type="Gene3D" id="1.10.10.60">
    <property type="entry name" value="Homeodomain-like"/>
    <property type="match status" value="1"/>
</dbReference>
<dbReference type="InterPro" id="IPR029016">
    <property type="entry name" value="GAF-like_dom_sf"/>
</dbReference>
<dbReference type="PROSITE" id="PS00676">
    <property type="entry name" value="SIGMA54_INTERACT_2"/>
    <property type="match status" value="1"/>
</dbReference>
<dbReference type="SMART" id="SM00382">
    <property type="entry name" value="AAA"/>
    <property type="match status" value="1"/>
</dbReference>
<dbReference type="InterPro" id="IPR003018">
    <property type="entry name" value="GAF"/>
</dbReference>